<protein>
    <recommendedName>
        <fullName evidence="5">Ankyrin repeat domain-containing protein</fullName>
    </recommendedName>
</protein>
<gene>
    <name evidence="3" type="ORF">DZC73_20510</name>
</gene>
<evidence type="ECO:0008006" key="5">
    <source>
        <dbReference type="Google" id="ProtNLM"/>
    </source>
</evidence>
<organism evidence="3 4">
    <name type="scientific">Piscinibacter terrae</name>
    <dbReference type="NCBI Taxonomy" id="2496871"/>
    <lineage>
        <taxon>Bacteria</taxon>
        <taxon>Pseudomonadati</taxon>
        <taxon>Pseudomonadota</taxon>
        <taxon>Betaproteobacteria</taxon>
        <taxon>Burkholderiales</taxon>
        <taxon>Sphaerotilaceae</taxon>
        <taxon>Piscinibacter</taxon>
    </lineage>
</organism>
<evidence type="ECO:0000313" key="3">
    <source>
        <dbReference type="EMBL" id="RQP22690.1"/>
    </source>
</evidence>
<dbReference type="Proteomes" id="UP000267464">
    <property type="component" value="Unassembled WGS sequence"/>
</dbReference>
<name>A0A3N7HKS2_9BURK</name>
<dbReference type="AlphaFoldDB" id="A0A3N7HKS2"/>
<dbReference type="Gene3D" id="1.25.40.20">
    <property type="entry name" value="Ankyrin repeat-containing domain"/>
    <property type="match status" value="1"/>
</dbReference>
<keyword evidence="4" id="KW-1185">Reference proteome</keyword>
<reference evidence="3 4" key="1">
    <citation type="submission" date="2018-08" db="EMBL/GenBank/DDBJ databases">
        <authorList>
            <person name="Khan S.A."/>
            <person name="Jeon C.O."/>
            <person name="Chun B.H."/>
            <person name="Jeong S.E."/>
        </authorList>
    </citation>
    <scope>NUCLEOTIDE SEQUENCE [LARGE SCALE GENOMIC DNA]</scope>
    <source>
        <strain evidence="3 4">S-16</strain>
    </source>
</reference>
<evidence type="ECO:0000256" key="1">
    <source>
        <dbReference type="SAM" id="MobiDB-lite"/>
    </source>
</evidence>
<accession>A0A3N7HKS2</accession>
<sequence>MSLRTVLLAAVLLGLAGIAAAAESPDSTDAAFGALLAMPGAQPHEGGWIIPEQADPAPPNEEALIARLRDLKKAGANFNAMRHRGTLLAHAIRAGKDRTAIWLLNNGADPKHVLFANERSAYDLATESQRAAVKSVLEAKFGFKPSPPKAAGQAATPAAAPKAAETPKSRQQQTIELMDRLLGPARRPTEAGRQEWQKFASTLSREDYVATFRDGERLQELVRLVRDTDGGLEGALSPLPVDLVRRQAQGIAELLAEVSYPLYSSADQPLTFTAASRNWPALWKRIDQRLNYERYPDLAGRVPPALWAGLFASGYAKHDAEVTGCLLSAASADSLKAFWPDFLRHFSDAREQATSLVLANYRFARERSPCYYASGPAEVLKKLAFLREQGVSRPVSGLRMSRLQESGDPSLATALRALSAPVPAAPRLRKALLSCTLSLNDAWLSALIKARTVGWGIPPVTVQAIGVPGQDRCGLALSGDGYGESSDTYDDFFNGPGREGSTRCADLPDDGEIWIEKAGTISPVDSGSDTRGSGFIFRTVLDQKTGKRYLLDPGKRGALCSQSWELPNAYEWQAGPRGPALRPSGDDALVDGLLREQCREVAESQSLSCQGIGVLGEYESGAEPEAKDVLAMLREGEAVPIQRLVDVVGVERKKAYQAAIAARDRNEMRRLLSMGIAARWTAAEIRALGPAELPLEEKRRRIALLFANADQLDLAMSEDRFGLTESLLGWLPMQDWGPVLRLIERSPDLWRGAAGALRDAAEKAGRGDLACGVDRAQGYLCGGGVRLD</sequence>
<keyword evidence="2" id="KW-0732">Signal</keyword>
<feature type="signal peptide" evidence="2">
    <location>
        <begin position="1"/>
        <end position="21"/>
    </location>
</feature>
<evidence type="ECO:0000256" key="2">
    <source>
        <dbReference type="SAM" id="SignalP"/>
    </source>
</evidence>
<feature type="region of interest" description="Disordered" evidence="1">
    <location>
        <begin position="144"/>
        <end position="171"/>
    </location>
</feature>
<proteinExistence type="predicted"/>
<comment type="caution">
    <text evidence="3">The sequence shown here is derived from an EMBL/GenBank/DDBJ whole genome shotgun (WGS) entry which is preliminary data.</text>
</comment>
<dbReference type="EMBL" id="QUSW01000006">
    <property type="protein sequence ID" value="RQP22690.1"/>
    <property type="molecule type" value="Genomic_DNA"/>
</dbReference>
<reference evidence="3 4" key="2">
    <citation type="submission" date="2018-12" db="EMBL/GenBank/DDBJ databases">
        <title>Rhizobacter gummiphilus sp. nov., a rubber-degrading bacterium isolated from the soil of a botanical garden in Japan.</title>
        <authorList>
            <person name="Shunsuke S.S."/>
        </authorList>
    </citation>
    <scope>NUCLEOTIDE SEQUENCE [LARGE SCALE GENOMIC DNA]</scope>
    <source>
        <strain evidence="3 4">S-16</strain>
    </source>
</reference>
<evidence type="ECO:0000313" key="4">
    <source>
        <dbReference type="Proteomes" id="UP000267464"/>
    </source>
</evidence>
<feature type="chain" id="PRO_5018211990" description="Ankyrin repeat domain-containing protein" evidence="2">
    <location>
        <begin position="22"/>
        <end position="788"/>
    </location>
</feature>
<feature type="compositionally biased region" description="Low complexity" evidence="1">
    <location>
        <begin position="149"/>
        <end position="166"/>
    </location>
</feature>
<dbReference type="InterPro" id="IPR036770">
    <property type="entry name" value="Ankyrin_rpt-contain_sf"/>
</dbReference>